<name>A0A645GA38_9ZZZZ</name>
<dbReference type="AlphaFoldDB" id="A0A645GA38"/>
<keyword evidence="1" id="KW-1133">Transmembrane helix</keyword>
<proteinExistence type="predicted"/>
<gene>
    <name evidence="2" type="ORF">SDC9_168132</name>
</gene>
<sequence length="67" mass="7755">MQAISIAEFKLSSSIPPLYRKLSYSLRKITLRINTVKVIMLVIFKVFIFFLLVLEDKTFFIGKSIAI</sequence>
<keyword evidence="1" id="KW-0472">Membrane</keyword>
<reference evidence="2" key="1">
    <citation type="submission" date="2019-08" db="EMBL/GenBank/DDBJ databases">
        <authorList>
            <person name="Kucharzyk K."/>
            <person name="Murdoch R.W."/>
            <person name="Higgins S."/>
            <person name="Loffler F."/>
        </authorList>
    </citation>
    <scope>NUCLEOTIDE SEQUENCE</scope>
</reference>
<dbReference type="EMBL" id="VSSQ01068588">
    <property type="protein sequence ID" value="MPN20753.1"/>
    <property type="molecule type" value="Genomic_DNA"/>
</dbReference>
<evidence type="ECO:0000256" key="1">
    <source>
        <dbReference type="SAM" id="Phobius"/>
    </source>
</evidence>
<feature type="transmembrane region" description="Helical" evidence="1">
    <location>
        <begin position="35"/>
        <end position="54"/>
    </location>
</feature>
<protein>
    <submittedName>
        <fullName evidence="2">Uncharacterized protein</fullName>
    </submittedName>
</protein>
<comment type="caution">
    <text evidence="2">The sequence shown here is derived from an EMBL/GenBank/DDBJ whole genome shotgun (WGS) entry which is preliminary data.</text>
</comment>
<evidence type="ECO:0000313" key="2">
    <source>
        <dbReference type="EMBL" id="MPN20753.1"/>
    </source>
</evidence>
<accession>A0A645GA38</accession>
<keyword evidence="1" id="KW-0812">Transmembrane</keyword>
<organism evidence="2">
    <name type="scientific">bioreactor metagenome</name>
    <dbReference type="NCBI Taxonomy" id="1076179"/>
    <lineage>
        <taxon>unclassified sequences</taxon>
        <taxon>metagenomes</taxon>
        <taxon>ecological metagenomes</taxon>
    </lineage>
</organism>